<dbReference type="EMBL" id="FRFE01000050">
    <property type="protein sequence ID" value="SHO53266.1"/>
    <property type="molecule type" value="Genomic_DNA"/>
</dbReference>
<accession>A0A1M7YL01</accession>
<keyword evidence="2" id="KW-1185">Reference proteome</keyword>
<reference evidence="1 2" key="1">
    <citation type="submission" date="2016-12" db="EMBL/GenBank/DDBJ databases">
        <authorList>
            <person name="Song W.-J."/>
            <person name="Kurnit D.M."/>
        </authorList>
    </citation>
    <scope>NUCLEOTIDE SEQUENCE [LARGE SCALE GENOMIC DNA]</scope>
    <source>
        <strain evidence="1 2">DSM 18488</strain>
    </source>
</reference>
<protein>
    <submittedName>
        <fullName evidence="1">Transposase</fullName>
    </submittedName>
</protein>
<name>A0A1M7YL01_9BACT</name>
<dbReference type="Proteomes" id="UP000184603">
    <property type="component" value="Unassembled WGS sequence"/>
</dbReference>
<evidence type="ECO:0000313" key="2">
    <source>
        <dbReference type="Proteomes" id="UP000184603"/>
    </source>
</evidence>
<dbReference type="InterPro" id="IPR009057">
    <property type="entry name" value="Homeodomain-like_sf"/>
</dbReference>
<proteinExistence type="predicted"/>
<evidence type="ECO:0000313" key="1">
    <source>
        <dbReference type="EMBL" id="SHO53266.1"/>
    </source>
</evidence>
<dbReference type="RefSeq" id="WP_234981272.1">
    <property type="nucleotide sequence ID" value="NZ_FRFE01000050.1"/>
</dbReference>
<organism evidence="1 2">
    <name type="scientific">Desulfopila aestuarii DSM 18488</name>
    <dbReference type="NCBI Taxonomy" id="1121416"/>
    <lineage>
        <taxon>Bacteria</taxon>
        <taxon>Pseudomonadati</taxon>
        <taxon>Thermodesulfobacteriota</taxon>
        <taxon>Desulfobulbia</taxon>
        <taxon>Desulfobulbales</taxon>
        <taxon>Desulfocapsaceae</taxon>
        <taxon>Desulfopila</taxon>
    </lineage>
</organism>
<gene>
    <name evidence="1" type="ORF">SAMN02745220_05032</name>
</gene>
<sequence>MSVQQRRQYDPEFKRHVVLITEEPGRSVPEVRENLGISVDLL</sequence>
<dbReference type="AlphaFoldDB" id="A0A1M7YL01"/>
<dbReference type="SUPFAM" id="SSF46689">
    <property type="entry name" value="Homeodomain-like"/>
    <property type="match status" value="1"/>
</dbReference>